<accession>A0A6G9YJM8</accession>
<dbReference type="EMBL" id="CP046172">
    <property type="protein sequence ID" value="QIS13143.1"/>
    <property type="molecule type" value="Genomic_DNA"/>
</dbReference>
<dbReference type="InterPro" id="IPR011990">
    <property type="entry name" value="TPR-like_helical_dom_sf"/>
</dbReference>
<dbReference type="Gene3D" id="3.40.50.300">
    <property type="entry name" value="P-loop containing nucleotide triphosphate hydrolases"/>
    <property type="match status" value="1"/>
</dbReference>
<evidence type="ECO:0000259" key="4">
    <source>
        <dbReference type="PROSITE" id="PS51755"/>
    </source>
</evidence>
<dbReference type="InterPro" id="IPR016032">
    <property type="entry name" value="Sig_transdc_resp-reg_C-effctor"/>
</dbReference>
<dbReference type="InterPro" id="IPR036388">
    <property type="entry name" value="WH-like_DNA-bd_sf"/>
</dbReference>
<dbReference type="PROSITE" id="PS51755">
    <property type="entry name" value="OMPR_PHOB"/>
    <property type="match status" value="1"/>
</dbReference>
<dbReference type="GO" id="GO:0003677">
    <property type="term" value="F:DNA binding"/>
    <property type="evidence" value="ECO:0007669"/>
    <property type="project" value="UniProtKB-UniRule"/>
</dbReference>
<dbReference type="SUPFAM" id="SSF52540">
    <property type="entry name" value="P-loop containing nucleoside triphosphate hydrolases"/>
    <property type="match status" value="1"/>
</dbReference>
<evidence type="ECO:0000256" key="2">
    <source>
        <dbReference type="ARBA" id="ARBA00023125"/>
    </source>
</evidence>
<dbReference type="SMART" id="SM01043">
    <property type="entry name" value="BTAD"/>
    <property type="match status" value="1"/>
</dbReference>
<sequence>MARVSGVMGSGRPLDAWLGGSSAYSCACALPVRWEVDVFGVLGAVLVMRSDGSAVAVGGPQVRALLAMLALEAGRTVGRDALIDGLYGVDVPADAGHALQSQVSRLRRVLRDHAVEVVSAGGGYRLALDPDAVDAHRFARLAADGRRALAAGDATGAAALLDEALALWRGPALADVRDMPFADVQVTRLSEAKLTAQEDRAAAALALGEAGRVIDDFTEIVAAQPLRERARALLVRALATDGRQADALAVFEAGRELLATELGADPGPELAAAHLEVLRGESAVPARSRTLPAQLTEIIGRDDELSRLATVFGRTRLVTLTGPGGTGKTRLAIAAAERSTGDVCFVDLTVVAADDQVVHAVATAAGVRAAAADIETRLTATLSGRAVLLVLDNCEHIVAAVAALTHRLLTACPGLRVLATSREALGITGELLFPVGQLDVGVADDDPDTAARRSAVALFAERASAASPGFTLDSMTVAAVRRICTALDGLPLAIELAAARLRALSLDEIEARLTDRFRLLSRGGRTAAPRHRTLRGVVEWSWELLDSAERTLARRLTVFAGGCTLADAEQICAVPDTDDLLTGLVEKSLVEATDGRYRMLETIREFGAEQLTASGELERFQRAHATHFARLAAVTDPLLRGADQLPALARLTAEHGNLLAALRWCADNDPELGGRLAPDLSWYLWLRGLRSAAAGPAARIAATLANSETDFPAAEYALCVTMAAAGGAAGPAELAHATRALLAAKRPLRLPHTVLMLAMVTGSIVDPDGDPDAQRDLFDTDPWSQGLLRLGTGLRHQFLGDEAAARAEFTTALAEFRTVGDRWGIASTLDKLSASAQRDGALAESLALADEAIALAEQLGTVEDSADLLIRRADARTAAGDFPAARADYERAGRAAHAVGSAEMFADAQRGLGDLARQLGEFDTARACYAAALTGCTADSIPAAEVRAKVANGMAALAANTAQPQGDS</sequence>
<dbReference type="GO" id="GO:0006355">
    <property type="term" value="P:regulation of DNA-templated transcription"/>
    <property type="evidence" value="ECO:0007669"/>
    <property type="project" value="InterPro"/>
</dbReference>
<dbReference type="InterPro" id="IPR001867">
    <property type="entry name" value="OmpR/PhoB-type_DNA-bd"/>
</dbReference>
<gene>
    <name evidence="5" type="ORF">F5544_26445</name>
</gene>
<dbReference type="Gene3D" id="1.10.10.10">
    <property type="entry name" value="Winged helix-like DNA-binding domain superfamily/Winged helix DNA-binding domain"/>
    <property type="match status" value="1"/>
</dbReference>
<dbReference type="PROSITE" id="PS51257">
    <property type="entry name" value="PROKAR_LIPOPROTEIN"/>
    <property type="match status" value="1"/>
</dbReference>
<feature type="domain" description="OmpR/PhoB-type" evidence="4">
    <location>
        <begin position="29"/>
        <end position="128"/>
    </location>
</feature>
<dbReference type="SMART" id="SM00862">
    <property type="entry name" value="Trans_reg_C"/>
    <property type="match status" value="1"/>
</dbReference>
<dbReference type="AlphaFoldDB" id="A0A6G9YJM8"/>
<comment type="similarity">
    <text evidence="1">Belongs to the AfsR/DnrI/RedD regulatory family.</text>
</comment>
<dbReference type="PANTHER" id="PTHR47691:SF3">
    <property type="entry name" value="HTH-TYPE TRANSCRIPTIONAL REGULATOR RV0890C-RELATED"/>
    <property type="match status" value="1"/>
</dbReference>
<reference evidence="5 6" key="1">
    <citation type="journal article" date="2019" name="ACS Chem. Biol.">
        <title>Identification and Mobilization of a Cryptic Antibiotic Biosynthesis Gene Locus from a Human-Pathogenic Nocardia Isolate.</title>
        <authorList>
            <person name="Herisse M."/>
            <person name="Ishida K."/>
            <person name="Porter J.L."/>
            <person name="Howden B."/>
            <person name="Hertweck C."/>
            <person name="Stinear T.P."/>
            <person name="Pidot S.J."/>
        </authorList>
    </citation>
    <scope>NUCLEOTIDE SEQUENCE [LARGE SCALE GENOMIC DNA]</scope>
    <source>
        <strain evidence="5 6">AUSMDU00012717</strain>
    </source>
</reference>
<dbReference type="Pfam" id="PF03704">
    <property type="entry name" value="BTAD"/>
    <property type="match status" value="1"/>
</dbReference>
<dbReference type="InterPro" id="IPR005158">
    <property type="entry name" value="BTAD"/>
</dbReference>
<dbReference type="PRINTS" id="PR00364">
    <property type="entry name" value="DISEASERSIST"/>
</dbReference>
<dbReference type="SUPFAM" id="SSF46894">
    <property type="entry name" value="C-terminal effector domain of the bipartite response regulators"/>
    <property type="match status" value="1"/>
</dbReference>
<dbReference type="SUPFAM" id="SSF48452">
    <property type="entry name" value="TPR-like"/>
    <property type="match status" value="2"/>
</dbReference>
<dbReference type="InterPro" id="IPR027417">
    <property type="entry name" value="P-loop_NTPase"/>
</dbReference>
<organism evidence="5 6">
    <name type="scientific">Nocardia arthritidis</name>
    <dbReference type="NCBI Taxonomy" id="228602"/>
    <lineage>
        <taxon>Bacteria</taxon>
        <taxon>Bacillati</taxon>
        <taxon>Actinomycetota</taxon>
        <taxon>Actinomycetes</taxon>
        <taxon>Mycobacteriales</taxon>
        <taxon>Nocardiaceae</taxon>
        <taxon>Nocardia</taxon>
    </lineage>
</organism>
<dbReference type="GO" id="GO:0000160">
    <property type="term" value="P:phosphorelay signal transduction system"/>
    <property type="evidence" value="ECO:0007669"/>
    <property type="project" value="InterPro"/>
</dbReference>
<name>A0A6G9YJM8_9NOCA</name>
<dbReference type="PANTHER" id="PTHR47691">
    <property type="entry name" value="REGULATOR-RELATED"/>
    <property type="match status" value="1"/>
</dbReference>
<dbReference type="Pfam" id="PF00486">
    <property type="entry name" value="Trans_reg_C"/>
    <property type="match status" value="1"/>
</dbReference>
<evidence type="ECO:0000313" key="5">
    <source>
        <dbReference type="EMBL" id="QIS13143.1"/>
    </source>
</evidence>
<dbReference type="KEGG" id="nah:F5544_26445"/>
<keyword evidence="2 3" id="KW-0238">DNA-binding</keyword>
<dbReference type="Proteomes" id="UP000503540">
    <property type="component" value="Chromosome"/>
</dbReference>
<dbReference type="Gene3D" id="1.25.40.10">
    <property type="entry name" value="Tetratricopeptide repeat domain"/>
    <property type="match status" value="2"/>
</dbReference>
<evidence type="ECO:0000313" key="6">
    <source>
        <dbReference type="Proteomes" id="UP000503540"/>
    </source>
</evidence>
<proteinExistence type="inferred from homology"/>
<protein>
    <submittedName>
        <fullName evidence="5">AfsR family transcriptional regulator</fullName>
    </submittedName>
</protein>
<evidence type="ECO:0000256" key="3">
    <source>
        <dbReference type="PROSITE-ProRule" id="PRU01091"/>
    </source>
</evidence>
<evidence type="ECO:0000256" key="1">
    <source>
        <dbReference type="ARBA" id="ARBA00005820"/>
    </source>
</evidence>
<feature type="DNA-binding region" description="OmpR/PhoB-type" evidence="3">
    <location>
        <begin position="29"/>
        <end position="128"/>
    </location>
</feature>
<dbReference type="CDD" id="cd15831">
    <property type="entry name" value="BTAD"/>
    <property type="match status" value="1"/>
</dbReference>
<keyword evidence="6" id="KW-1185">Reference proteome</keyword>